<accession>A0A6L6PW96</accession>
<feature type="transmembrane region" description="Helical" evidence="1">
    <location>
        <begin position="7"/>
        <end position="24"/>
    </location>
</feature>
<evidence type="ECO:0000313" key="3">
    <source>
        <dbReference type="Proteomes" id="UP000484015"/>
    </source>
</evidence>
<keyword evidence="1" id="KW-0812">Transmembrane</keyword>
<dbReference type="EMBL" id="WNLA01000002">
    <property type="protein sequence ID" value="MTW01424.1"/>
    <property type="molecule type" value="Genomic_DNA"/>
</dbReference>
<proteinExistence type="predicted"/>
<dbReference type="Proteomes" id="UP000484015">
    <property type="component" value="Unassembled WGS sequence"/>
</dbReference>
<feature type="transmembrane region" description="Helical" evidence="1">
    <location>
        <begin position="54"/>
        <end position="73"/>
    </location>
</feature>
<dbReference type="AlphaFoldDB" id="A0A6L6PW96"/>
<keyword evidence="1" id="KW-0472">Membrane</keyword>
<evidence type="ECO:0000313" key="2">
    <source>
        <dbReference type="EMBL" id="MTW01424.1"/>
    </source>
</evidence>
<keyword evidence="3" id="KW-1185">Reference proteome</keyword>
<gene>
    <name evidence="2" type="ORF">GM668_04910</name>
</gene>
<sequence>MAEWLEWLQWPAMGASLLAAWLVASTRAPRRKAGFWVFLASNALWIAWGWQDSAWALIALNGCLAATNIRGIMKNDEAGQRC</sequence>
<comment type="caution">
    <text evidence="2">The sequence shown here is derived from an EMBL/GenBank/DDBJ whole genome shotgun (WGS) entry which is preliminary data.</text>
</comment>
<keyword evidence="1" id="KW-1133">Transmembrane helix</keyword>
<evidence type="ECO:0008006" key="4">
    <source>
        <dbReference type="Google" id="ProtNLM"/>
    </source>
</evidence>
<protein>
    <recommendedName>
        <fullName evidence="4">Amino acid transporter</fullName>
    </recommendedName>
</protein>
<reference evidence="2 3" key="1">
    <citation type="submission" date="2019-11" db="EMBL/GenBank/DDBJ databases">
        <title>Type strains purchased from KCTC, JCM and DSMZ.</title>
        <authorList>
            <person name="Lu H."/>
        </authorList>
    </citation>
    <scope>NUCLEOTIDE SEQUENCE [LARGE SCALE GENOMIC DNA]</scope>
    <source>
        <strain evidence="2 3">KCTC 42409</strain>
    </source>
</reference>
<dbReference type="OrthoDB" id="8549575at2"/>
<name>A0A6L6PW96_9BURK</name>
<evidence type="ECO:0000256" key="1">
    <source>
        <dbReference type="SAM" id="Phobius"/>
    </source>
</evidence>
<dbReference type="RefSeq" id="WP_155437836.1">
    <property type="nucleotide sequence ID" value="NZ_WNLA01000002.1"/>
</dbReference>
<organism evidence="2 3">
    <name type="scientific">Pseudoduganella ginsengisoli</name>
    <dbReference type="NCBI Taxonomy" id="1462440"/>
    <lineage>
        <taxon>Bacteria</taxon>
        <taxon>Pseudomonadati</taxon>
        <taxon>Pseudomonadota</taxon>
        <taxon>Betaproteobacteria</taxon>
        <taxon>Burkholderiales</taxon>
        <taxon>Oxalobacteraceae</taxon>
        <taxon>Telluria group</taxon>
        <taxon>Pseudoduganella</taxon>
    </lineage>
</organism>
<feature type="transmembrane region" description="Helical" evidence="1">
    <location>
        <begin position="33"/>
        <end position="48"/>
    </location>
</feature>